<feature type="domain" description="GH16" evidence="2">
    <location>
        <begin position="206"/>
        <end position="463"/>
    </location>
</feature>
<dbReference type="InterPro" id="IPR050546">
    <property type="entry name" value="Glycosyl_Hydrlase_16"/>
</dbReference>
<dbReference type="Pfam" id="PF00353">
    <property type="entry name" value="HemolysinCabind"/>
    <property type="match status" value="1"/>
</dbReference>
<dbReference type="CDD" id="cd08023">
    <property type="entry name" value="GH16_laminarinase_like"/>
    <property type="match status" value="1"/>
</dbReference>
<dbReference type="RefSeq" id="WP_063946874.1">
    <property type="nucleotide sequence ID" value="NZ_LXPS01000001.1"/>
</dbReference>
<comment type="caution">
    <text evidence="3">The sequence shown here is derived from an EMBL/GenBank/DDBJ whole genome shotgun (WGS) entry which is preliminary data.</text>
</comment>
<dbReference type="SUPFAM" id="SSF51120">
    <property type="entry name" value="beta-Roll"/>
    <property type="match status" value="1"/>
</dbReference>
<dbReference type="InterPro" id="IPR011049">
    <property type="entry name" value="Serralysin-like_metalloprot_C"/>
</dbReference>
<dbReference type="Pfam" id="PF00722">
    <property type="entry name" value="Glyco_hydro_16"/>
    <property type="match status" value="1"/>
</dbReference>
<dbReference type="PROSITE" id="PS51762">
    <property type="entry name" value="GH16_2"/>
    <property type="match status" value="1"/>
</dbReference>
<dbReference type="Gene3D" id="2.60.120.200">
    <property type="match status" value="1"/>
</dbReference>
<dbReference type="SUPFAM" id="SSF49899">
    <property type="entry name" value="Concanavalin A-like lectins/glucanases"/>
    <property type="match status" value="1"/>
</dbReference>
<dbReference type="GO" id="GO:0004553">
    <property type="term" value="F:hydrolase activity, hydrolyzing O-glycosyl compounds"/>
    <property type="evidence" value="ECO:0007669"/>
    <property type="project" value="InterPro"/>
</dbReference>
<dbReference type="Proteomes" id="UP000077098">
    <property type="component" value="Unassembled WGS sequence"/>
</dbReference>
<dbReference type="InterPro" id="IPR000757">
    <property type="entry name" value="Beta-glucanase-like"/>
</dbReference>
<organism evidence="3 4">
    <name type="scientific">Agrobacterium tumefaciens</name>
    <dbReference type="NCBI Taxonomy" id="358"/>
    <lineage>
        <taxon>Bacteria</taxon>
        <taxon>Pseudomonadati</taxon>
        <taxon>Pseudomonadota</taxon>
        <taxon>Alphaproteobacteria</taxon>
        <taxon>Hyphomicrobiales</taxon>
        <taxon>Rhizobiaceae</taxon>
        <taxon>Rhizobium/Agrobacterium group</taxon>
        <taxon>Agrobacterium</taxon>
        <taxon>Agrobacterium tumefaciens complex</taxon>
    </lineage>
</organism>
<dbReference type="Gene3D" id="2.150.10.10">
    <property type="entry name" value="Serralysin-like metalloprotease, C-terminal"/>
    <property type="match status" value="1"/>
</dbReference>
<accession>A0A176XJJ9</accession>
<dbReference type="AlphaFoldDB" id="A0A176XJJ9"/>
<dbReference type="PRINTS" id="PR00313">
    <property type="entry name" value="CABNDNGRPT"/>
</dbReference>
<evidence type="ECO:0000256" key="1">
    <source>
        <dbReference type="ARBA" id="ARBA00006865"/>
    </source>
</evidence>
<dbReference type="InterPro" id="IPR013320">
    <property type="entry name" value="ConA-like_dom_sf"/>
</dbReference>
<dbReference type="GO" id="GO:0005509">
    <property type="term" value="F:calcium ion binding"/>
    <property type="evidence" value="ECO:0007669"/>
    <property type="project" value="InterPro"/>
</dbReference>
<dbReference type="EMBL" id="LXPS01000001">
    <property type="protein sequence ID" value="OAE49637.1"/>
    <property type="molecule type" value="Genomic_DNA"/>
</dbReference>
<gene>
    <name evidence="3" type="ORF">A7J57_15775</name>
</gene>
<reference evidence="3 4" key="1">
    <citation type="submission" date="2016-05" db="EMBL/GenBank/DDBJ databases">
        <authorList>
            <person name="Lavstsen T."/>
            <person name="Jespersen J.S."/>
        </authorList>
    </citation>
    <scope>NUCLEOTIDE SEQUENCE [LARGE SCALE GENOMIC DNA]</scope>
    <source>
        <strain evidence="3 4">KCJ1736</strain>
    </source>
</reference>
<dbReference type="PANTHER" id="PTHR10963:SF55">
    <property type="entry name" value="GLYCOSIDE HYDROLASE FAMILY 16 PROTEIN"/>
    <property type="match status" value="1"/>
</dbReference>
<dbReference type="GO" id="GO:0005975">
    <property type="term" value="P:carbohydrate metabolic process"/>
    <property type="evidence" value="ECO:0007669"/>
    <property type="project" value="InterPro"/>
</dbReference>
<proteinExistence type="inferred from homology"/>
<evidence type="ECO:0000313" key="3">
    <source>
        <dbReference type="EMBL" id="OAE49637.1"/>
    </source>
</evidence>
<evidence type="ECO:0000259" key="2">
    <source>
        <dbReference type="PROSITE" id="PS51762"/>
    </source>
</evidence>
<protein>
    <submittedName>
        <fullName evidence="3">1,3-1,4-beta-glycanase</fullName>
    </submittedName>
</protein>
<sequence>MARTVVNALGDTLYYSGSSTGFFSATGSGPLLNGTAGNDSMWGDSAVNVTMAGGTGDDIYYLYSGINRAIENAGEGIDTIDTWMSYTLPEHFENLRVTGDGRYAFGNALDNIITGGSGSQTIDGGAGNDVLIGGGGADTFVFTSGNGTDLVMDFSANDTIRLNGYGVTSFDQLVASATQQGDNLWLNFSNGEAVVLAGTTINDLHADQFELSLDRSALSQTFADEFDSLSLRSGGQGNWDAKYWWAPEKGSSLTTNGEAQWYVNPGYAGTSAVNPFSVENDILTIHAEKTAQSIADEVEGYDYTSGMLNTYSSFSQTYGYFEIRADMPTDRGAWPAFWLLPTNGSWPPELDVIEMRGQNANTLIMSTHSNAAGEPTSVINNVSVPSTEGFHTYGVLWDAEHITWYFDDVAVAQTDTPDDMHDPMYMVVNLAVGGMAGTPSDADFSDGSQMMIDYIRAYSLSDWAA</sequence>
<name>A0A176XJJ9_AGRTU</name>
<evidence type="ECO:0000313" key="4">
    <source>
        <dbReference type="Proteomes" id="UP000077098"/>
    </source>
</evidence>
<dbReference type="PANTHER" id="PTHR10963">
    <property type="entry name" value="GLYCOSYL HYDROLASE-RELATED"/>
    <property type="match status" value="1"/>
</dbReference>
<dbReference type="InterPro" id="IPR001343">
    <property type="entry name" value="Hemolysn_Ca-bd"/>
</dbReference>
<comment type="similarity">
    <text evidence="1">Belongs to the glycosyl hydrolase 16 family.</text>
</comment>